<reference evidence="2" key="1">
    <citation type="submission" date="2022-11" db="UniProtKB">
        <authorList>
            <consortium name="WormBaseParasite"/>
        </authorList>
    </citation>
    <scope>IDENTIFICATION</scope>
</reference>
<dbReference type="Proteomes" id="UP000887576">
    <property type="component" value="Unplaced"/>
</dbReference>
<dbReference type="WBParaSite" id="JU765_v2.g8219.t1">
    <property type="protein sequence ID" value="JU765_v2.g8219.t1"/>
    <property type="gene ID" value="JU765_v2.g8219"/>
</dbReference>
<evidence type="ECO:0000313" key="2">
    <source>
        <dbReference type="WBParaSite" id="JU765_v2.g8219.t1"/>
    </source>
</evidence>
<evidence type="ECO:0000313" key="1">
    <source>
        <dbReference type="Proteomes" id="UP000887576"/>
    </source>
</evidence>
<sequence>MFKLVLLICCAAEFVQQSFAADGKCPDATGAADKVVCPLACQFPNNGSFFANARECNNQLPDAQCETIFPCTGNCNYRNALAAILLMTPDTQPYVRNVACTDPAVQTQALQCAKTCAMCCQTAAYNCVDDPRSPINCAANIGSCRNPSFQSIMTQYCPATCGLCGGGCTDAITGCTGLAALCNDVNWSTYMKTNCASTCGTCGGSPGQATCNDLATNCAANAALCSNSNYYTLMTQQCPRTCNRCGGNSGNPGTPCSDSNPSCPTWVRNGFCSSNFYTAAQKRQYCARSCNLC</sequence>
<organism evidence="1 2">
    <name type="scientific">Panagrolaimus sp. JU765</name>
    <dbReference type="NCBI Taxonomy" id="591449"/>
    <lineage>
        <taxon>Eukaryota</taxon>
        <taxon>Metazoa</taxon>
        <taxon>Ecdysozoa</taxon>
        <taxon>Nematoda</taxon>
        <taxon>Chromadorea</taxon>
        <taxon>Rhabditida</taxon>
        <taxon>Tylenchina</taxon>
        <taxon>Panagrolaimomorpha</taxon>
        <taxon>Panagrolaimoidea</taxon>
        <taxon>Panagrolaimidae</taxon>
        <taxon>Panagrolaimus</taxon>
    </lineage>
</organism>
<accession>A0AC34RM18</accession>
<protein>
    <submittedName>
        <fullName evidence="2">ShKT domain-containing protein</fullName>
    </submittedName>
</protein>
<proteinExistence type="predicted"/>
<name>A0AC34RM18_9BILA</name>